<proteinExistence type="predicted"/>
<keyword evidence="4" id="KW-1185">Reference proteome</keyword>
<keyword evidence="2" id="KW-0812">Transmembrane</keyword>
<gene>
    <name evidence="3" type="primary">Acey_s0009.g469</name>
    <name evidence="3" type="ORF">Y032_0009g469</name>
</gene>
<feature type="region of interest" description="Disordered" evidence="1">
    <location>
        <begin position="103"/>
        <end position="123"/>
    </location>
</feature>
<feature type="transmembrane region" description="Helical" evidence="2">
    <location>
        <begin position="352"/>
        <end position="376"/>
    </location>
</feature>
<feature type="region of interest" description="Disordered" evidence="1">
    <location>
        <begin position="473"/>
        <end position="644"/>
    </location>
</feature>
<feature type="compositionally biased region" description="Basic residues" evidence="1">
    <location>
        <begin position="305"/>
        <end position="315"/>
    </location>
</feature>
<organism evidence="3 4">
    <name type="scientific">Ancylostoma ceylanicum</name>
    <dbReference type="NCBI Taxonomy" id="53326"/>
    <lineage>
        <taxon>Eukaryota</taxon>
        <taxon>Metazoa</taxon>
        <taxon>Ecdysozoa</taxon>
        <taxon>Nematoda</taxon>
        <taxon>Chromadorea</taxon>
        <taxon>Rhabditida</taxon>
        <taxon>Rhabditina</taxon>
        <taxon>Rhabditomorpha</taxon>
        <taxon>Strongyloidea</taxon>
        <taxon>Ancylostomatidae</taxon>
        <taxon>Ancylostomatinae</taxon>
        <taxon>Ancylostoma</taxon>
    </lineage>
</organism>
<feature type="region of interest" description="Disordered" evidence="1">
    <location>
        <begin position="210"/>
        <end position="315"/>
    </location>
</feature>
<dbReference type="AlphaFoldDB" id="A0A016VI98"/>
<evidence type="ECO:0000313" key="4">
    <source>
        <dbReference type="Proteomes" id="UP000024635"/>
    </source>
</evidence>
<feature type="compositionally biased region" description="Basic and acidic residues" evidence="1">
    <location>
        <begin position="573"/>
        <end position="586"/>
    </location>
</feature>
<protein>
    <submittedName>
        <fullName evidence="3">Uncharacterized protein</fullName>
    </submittedName>
</protein>
<evidence type="ECO:0000313" key="3">
    <source>
        <dbReference type="EMBL" id="EYC27006.1"/>
    </source>
</evidence>
<accession>A0A016VI98</accession>
<feature type="compositionally biased region" description="Basic and acidic residues" evidence="1">
    <location>
        <begin position="534"/>
        <end position="565"/>
    </location>
</feature>
<keyword evidence="2" id="KW-0472">Membrane</keyword>
<evidence type="ECO:0000256" key="2">
    <source>
        <dbReference type="SAM" id="Phobius"/>
    </source>
</evidence>
<dbReference type="OrthoDB" id="5873841at2759"/>
<feature type="compositionally biased region" description="Basic and acidic residues" evidence="1">
    <location>
        <begin position="489"/>
        <end position="507"/>
    </location>
</feature>
<feature type="compositionally biased region" description="Basic and acidic residues" evidence="1">
    <location>
        <begin position="220"/>
        <end position="297"/>
    </location>
</feature>
<name>A0A016VI98_9BILA</name>
<feature type="compositionally biased region" description="Basic and acidic residues" evidence="1">
    <location>
        <begin position="393"/>
        <end position="407"/>
    </location>
</feature>
<comment type="caution">
    <text evidence="3">The sequence shown here is derived from an EMBL/GenBank/DDBJ whole genome shotgun (WGS) entry which is preliminary data.</text>
</comment>
<feature type="region of interest" description="Disordered" evidence="1">
    <location>
        <begin position="387"/>
        <end position="423"/>
    </location>
</feature>
<feature type="transmembrane region" description="Helical" evidence="2">
    <location>
        <begin position="72"/>
        <end position="95"/>
    </location>
</feature>
<keyword evidence="2" id="KW-1133">Transmembrane helix</keyword>
<reference evidence="4" key="1">
    <citation type="journal article" date="2015" name="Nat. Genet.">
        <title>The genome and transcriptome of the zoonotic hookworm Ancylostoma ceylanicum identify infection-specific gene families.</title>
        <authorList>
            <person name="Schwarz E.M."/>
            <person name="Hu Y."/>
            <person name="Antoshechkin I."/>
            <person name="Miller M.M."/>
            <person name="Sternberg P.W."/>
            <person name="Aroian R.V."/>
        </authorList>
    </citation>
    <scope>NUCLEOTIDE SEQUENCE</scope>
    <source>
        <strain evidence="4">HY135</strain>
    </source>
</reference>
<evidence type="ECO:0000256" key="1">
    <source>
        <dbReference type="SAM" id="MobiDB-lite"/>
    </source>
</evidence>
<dbReference type="EMBL" id="JARK01001345">
    <property type="protein sequence ID" value="EYC27006.1"/>
    <property type="molecule type" value="Genomic_DNA"/>
</dbReference>
<feature type="compositionally biased region" description="Basic and acidic residues" evidence="1">
    <location>
        <begin position="626"/>
        <end position="637"/>
    </location>
</feature>
<dbReference type="Proteomes" id="UP000024635">
    <property type="component" value="Unassembled WGS sequence"/>
</dbReference>
<sequence>MSPNCPQEHSNTGCRNWIRKTKDIAREKISSARFAGDNVLIASGAAEMITMGNELDVVGMKIGLEMNMSETLIIAASIIVLIVVIAVSIFALLFIRSKRAELQKPHRRRRAPKQEKPKPKAAKMKAAKIDMKEFKAGRLVMQAKFEGQVKHDLDDEQSAAISNVAFDPKQNSIAFIGTTIEKLEGQSQMTAAGITERMNPQDASQLKVAGLAEENQPVNRDLKAPVEERPTMSKESKSSAEARPPMSKESRGSAEGRPPMSKESKGSAEEKPSKSKESKESIGSAEGRKSRVKEGKAVKRIVGGKSHHRTQKTKSKNLYNLLTIKLLTAQQKKIHRARKQKHQIDEMLNERLVLLLIITACLIGAALVFALFLFLVSRRLPSIREGPSAQDLVDEKDKVPNDKKRQGDANAAKPGPNMKANLTRGKSYGLEHALDNDMSNSIKEITFDTDPNHVEQNGSSADYIHINAVYTPPKKQERRSVPNATANVKPKEEHPKVERKIAEEKPARPVTYSPGRLSTSNRGKVDSEPLIMPKSDRRKEEPFPRSDMRRNEELFTPSDIRRNEELFTTSDMPKIRVNDEPVDEFRTPPVQNNTYPPEAAPEELSDMRQMRSYGADVQPSPLSNKSDSRRQARKESDIFNMFED</sequence>